<keyword evidence="1" id="KW-0812">Transmembrane</keyword>
<dbReference type="AlphaFoldDB" id="A0A1I7J3Q9"/>
<feature type="transmembrane region" description="Helical" evidence="1">
    <location>
        <begin position="70"/>
        <end position="86"/>
    </location>
</feature>
<organism evidence="2 3">
    <name type="scientific">Alicyclobacillus macrosporangiidus</name>
    <dbReference type="NCBI Taxonomy" id="392015"/>
    <lineage>
        <taxon>Bacteria</taxon>
        <taxon>Bacillati</taxon>
        <taxon>Bacillota</taxon>
        <taxon>Bacilli</taxon>
        <taxon>Bacillales</taxon>
        <taxon>Alicyclobacillaceae</taxon>
        <taxon>Alicyclobacillus</taxon>
    </lineage>
</organism>
<evidence type="ECO:0000313" key="3">
    <source>
        <dbReference type="Proteomes" id="UP000183508"/>
    </source>
</evidence>
<feature type="transmembrane region" description="Helical" evidence="1">
    <location>
        <begin position="46"/>
        <end position="63"/>
    </location>
</feature>
<keyword evidence="1" id="KW-0472">Membrane</keyword>
<accession>A0A1I7J3Q9</accession>
<dbReference type="STRING" id="392015.SAMN05421543_108107"/>
<evidence type="ECO:0000256" key="1">
    <source>
        <dbReference type="SAM" id="Phobius"/>
    </source>
</evidence>
<protein>
    <recommendedName>
        <fullName evidence="4">SPW repeat-containing protein</fullName>
    </recommendedName>
</protein>
<proteinExistence type="predicted"/>
<evidence type="ECO:0008006" key="4">
    <source>
        <dbReference type="Google" id="ProtNLM"/>
    </source>
</evidence>
<gene>
    <name evidence="2" type="ORF">SAMN05421543_108107</name>
</gene>
<keyword evidence="3" id="KW-1185">Reference proteome</keyword>
<dbReference type="RefSeq" id="WP_074951856.1">
    <property type="nucleotide sequence ID" value="NZ_FPBV01000008.1"/>
</dbReference>
<dbReference type="Proteomes" id="UP000183508">
    <property type="component" value="Unassembled WGS sequence"/>
</dbReference>
<reference evidence="3" key="1">
    <citation type="submission" date="2016-10" db="EMBL/GenBank/DDBJ databases">
        <authorList>
            <person name="Varghese N."/>
        </authorList>
    </citation>
    <scope>NUCLEOTIDE SEQUENCE [LARGE SCALE GENOMIC DNA]</scope>
    <source>
        <strain evidence="3">DSM 17980</strain>
    </source>
</reference>
<feature type="transmembrane region" description="Helical" evidence="1">
    <location>
        <begin position="92"/>
        <end position="110"/>
    </location>
</feature>
<evidence type="ECO:0000313" key="2">
    <source>
        <dbReference type="EMBL" id="SFU79825.1"/>
    </source>
</evidence>
<name>A0A1I7J3Q9_9BACL</name>
<sequence>MWWRHLVNGFAGLFCVLAAVWIGLQSYAIAAVGVGNAIPQLEGDGGAGMIFAVMLLLGGFLLWWRPLWSTVPFALAIVPALLAGWLYQDVTMWWWCLAPVLFGLAGVGLHRWRRRARPARATV</sequence>
<keyword evidence="1" id="KW-1133">Transmembrane helix</keyword>
<dbReference type="EMBL" id="FPBV01000008">
    <property type="protein sequence ID" value="SFU79825.1"/>
    <property type="molecule type" value="Genomic_DNA"/>
</dbReference>
<dbReference type="OrthoDB" id="2377220at2"/>